<evidence type="ECO:0000313" key="2">
    <source>
        <dbReference type="Proteomes" id="UP000265520"/>
    </source>
</evidence>
<dbReference type="Proteomes" id="UP000265520">
    <property type="component" value="Unassembled WGS sequence"/>
</dbReference>
<dbReference type="EMBL" id="LXQA010306300">
    <property type="protein sequence ID" value="MCI42580.1"/>
    <property type="molecule type" value="Genomic_DNA"/>
</dbReference>
<evidence type="ECO:0000313" key="1">
    <source>
        <dbReference type="EMBL" id="MCI42580.1"/>
    </source>
</evidence>
<protein>
    <submittedName>
        <fullName evidence="1">Uncharacterized protein</fullName>
    </submittedName>
</protein>
<reference evidence="1 2" key="1">
    <citation type="journal article" date="2018" name="Front. Plant Sci.">
        <title>Red Clover (Trifolium pratense) and Zigzag Clover (T. medium) - A Picture of Genomic Similarities and Differences.</title>
        <authorList>
            <person name="Dluhosova J."/>
            <person name="Istvanek J."/>
            <person name="Nedelnik J."/>
            <person name="Repkova J."/>
        </authorList>
    </citation>
    <scope>NUCLEOTIDE SEQUENCE [LARGE SCALE GENOMIC DNA]</scope>
    <source>
        <strain evidence="2">cv. 10/8</strain>
        <tissue evidence="1">Leaf</tissue>
    </source>
</reference>
<name>A0A392S3J6_9FABA</name>
<dbReference type="AlphaFoldDB" id="A0A392S3J6"/>
<accession>A0A392S3J6</accession>
<feature type="non-terminal residue" evidence="1">
    <location>
        <position position="52"/>
    </location>
</feature>
<organism evidence="1 2">
    <name type="scientific">Trifolium medium</name>
    <dbReference type="NCBI Taxonomy" id="97028"/>
    <lineage>
        <taxon>Eukaryota</taxon>
        <taxon>Viridiplantae</taxon>
        <taxon>Streptophyta</taxon>
        <taxon>Embryophyta</taxon>
        <taxon>Tracheophyta</taxon>
        <taxon>Spermatophyta</taxon>
        <taxon>Magnoliopsida</taxon>
        <taxon>eudicotyledons</taxon>
        <taxon>Gunneridae</taxon>
        <taxon>Pentapetalae</taxon>
        <taxon>rosids</taxon>
        <taxon>fabids</taxon>
        <taxon>Fabales</taxon>
        <taxon>Fabaceae</taxon>
        <taxon>Papilionoideae</taxon>
        <taxon>50 kb inversion clade</taxon>
        <taxon>NPAAA clade</taxon>
        <taxon>Hologalegina</taxon>
        <taxon>IRL clade</taxon>
        <taxon>Trifolieae</taxon>
        <taxon>Trifolium</taxon>
    </lineage>
</organism>
<sequence>MTTSTSEAGLEGMKQLNQNEIEKVRSFLSRLERPTDIPFEQYWILDSGATDH</sequence>
<proteinExistence type="predicted"/>
<comment type="caution">
    <text evidence="1">The sequence shown here is derived from an EMBL/GenBank/DDBJ whole genome shotgun (WGS) entry which is preliminary data.</text>
</comment>
<keyword evidence="2" id="KW-1185">Reference proteome</keyword>